<dbReference type="PROSITE" id="PS51645">
    <property type="entry name" value="PHR_CRY_ALPHA_BETA"/>
    <property type="match status" value="1"/>
</dbReference>
<dbReference type="OrthoDB" id="496749at2759"/>
<accession>Q24443</accession>
<evidence type="ECO:0000256" key="2">
    <source>
        <dbReference type="ARBA" id="ARBA00006409"/>
    </source>
</evidence>
<protein>
    <recommendedName>
        <fullName evidence="4">Deoxyribodipyrimidine photo-lyase</fullName>
        <ecNumber evidence="3">4.1.99.3</ecNumber>
    </recommendedName>
    <alternativeName>
        <fullName evidence="11">DNA photolyase</fullName>
    </alternativeName>
    <alternativeName>
        <fullName evidence="14">Photoreactivating enzyme</fullName>
    </alternativeName>
</protein>
<keyword evidence="15" id="KW-0175">Coiled coil</keyword>
<feature type="compositionally biased region" description="Basic and acidic residues" evidence="16">
    <location>
        <begin position="121"/>
        <end position="134"/>
    </location>
</feature>
<comment type="similarity">
    <text evidence="2">Belongs to the DNA photolyase class-2 family.</text>
</comment>
<evidence type="ECO:0000256" key="8">
    <source>
        <dbReference type="ARBA" id="ARBA00023125"/>
    </source>
</evidence>
<evidence type="ECO:0000256" key="9">
    <source>
        <dbReference type="ARBA" id="ARBA00023204"/>
    </source>
</evidence>
<dbReference type="GO" id="GO:0009650">
    <property type="term" value="P:UV protection"/>
    <property type="evidence" value="ECO:0007669"/>
    <property type="project" value="UniProtKB-ARBA"/>
</dbReference>
<evidence type="ECO:0000256" key="6">
    <source>
        <dbReference type="ARBA" id="ARBA00022763"/>
    </source>
</evidence>
<evidence type="ECO:0000256" key="4">
    <source>
        <dbReference type="ARBA" id="ARBA00014046"/>
    </source>
</evidence>
<evidence type="ECO:0000259" key="17">
    <source>
        <dbReference type="PROSITE" id="PS51645"/>
    </source>
</evidence>
<proteinExistence type="evidence at transcript level"/>
<evidence type="ECO:0000313" key="19">
    <source>
        <dbReference type="FlyBase" id="FBgn0003082"/>
    </source>
</evidence>
<keyword evidence="10" id="KW-0456">Lyase</keyword>
<dbReference type="InterPro" id="IPR036155">
    <property type="entry name" value="Crypto/Photolyase_N_sf"/>
</dbReference>
<dbReference type="FunFam" id="1.10.579.10:FF:000002">
    <property type="entry name" value="Deoxyribodipyrimidine photolyase"/>
    <property type="match status" value="1"/>
</dbReference>
<dbReference type="FlyBase" id="FBgn0003082">
    <property type="gene designation" value="phr"/>
</dbReference>
<dbReference type="FunFam" id="1.25.40.80:FF:000004">
    <property type="entry name" value="Deoxyribodipyrimidine photolyase"/>
    <property type="match status" value="1"/>
</dbReference>
<dbReference type="InterPro" id="IPR036134">
    <property type="entry name" value="Crypto/Photolyase_FAD-like_sf"/>
</dbReference>
<keyword evidence="6" id="KW-0227">DNA damage</keyword>
<evidence type="ECO:0000256" key="5">
    <source>
        <dbReference type="ARBA" id="ARBA00022630"/>
    </source>
</evidence>
<dbReference type="InterPro" id="IPR014729">
    <property type="entry name" value="Rossmann-like_a/b/a_fold"/>
</dbReference>
<organism evidence="18">
    <name type="scientific">Drosophila melanogaster</name>
    <name type="common">Fruit fly</name>
    <dbReference type="NCBI Taxonomy" id="7227"/>
    <lineage>
        <taxon>Eukaryota</taxon>
        <taxon>Metazoa</taxon>
        <taxon>Ecdysozoa</taxon>
        <taxon>Arthropoda</taxon>
        <taxon>Hexapoda</taxon>
        <taxon>Insecta</taxon>
        <taxon>Pterygota</taxon>
        <taxon>Neoptera</taxon>
        <taxon>Endopterygota</taxon>
        <taxon>Diptera</taxon>
        <taxon>Brachycera</taxon>
        <taxon>Muscomorpha</taxon>
        <taxon>Ephydroidea</taxon>
        <taxon>Drosophilidae</taxon>
        <taxon>Drosophila</taxon>
        <taxon>Sophophora</taxon>
    </lineage>
</organism>
<name>Q24443_DROME</name>
<dbReference type="Pfam" id="PF00875">
    <property type="entry name" value="DNA_photolyase"/>
    <property type="match status" value="1"/>
</dbReference>
<dbReference type="BRENDA" id="4.1.99.3">
    <property type="organism ID" value="1994"/>
</dbReference>
<dbReference type="EMBL" id="D26021">
    <property type="protein sequence ID" value="BAA05042.1"/>
    <property type="molecule type" value="mRNA"/>
</dbReference>
<dbReference type="InterPro" id="IPR032673">
    <property type="entry name" value="DNA_photolyase_2_CS"/>
</dbReference>
<dbReference type="AGR" id="FB:FBgn0003082"/>
<evidence type="ECO:0000256" key="15">
    <source>
        <dbReference type="SAM" id="Coils"/>
    </source>
</evidence>
<dbReference type="NCBIfam" id="TIGR00591">
    <property type="entry name" value="phr2"/>
    <property type="match status" value="1"/>
</dbReference>
<dbReference type="InterPro" id="IPR008148">
    <property type="entry name" value="DNA_photolyase_2"/>
</dbReference>
<evidence type="ECO:0000256" key="12">
    <source>
        <dbReference type="ARBA" id="ARBA00033999"/>
    </source>
</evidence>
<sequence length="640" mass="73819">MHEDDLKSQLTIARNEINNLRQQVRNLQHVQRKDIETITRLLQDFRCEGCANNNKSAKDKVAGEKQEHQHQQQTQLIESPYRYTVMFTLASYWRESFKIVLPLQAMKRTKAQKAGPSKKAAKNEKASSEPKSDQESSDEEASTSKALLVSKPDYQNFEQFLTHLEHQRVCTAANIQEFSFRKKRVRVLSKTEDVKESSLGGVVYWMSRDGRVQDNWALLFAQRLALKLELPLTVVFCLVPKFLNATIRHYKFMMGGLQEVEQQCRALDIPFHLLMGSAVEKLPQFVKSKDIGAVVCDFAPLRLPRQWVEDVGKALPKSVPLVQVDAHNVVPLWVASDKQEYAARTIRNKINSKLGEYLSEFPPVVRHPHGTGCKNVNTVDWSAAYASLQCDMEVDEVQWAKPGYKAACQQLYEFCSRRLRHFNDKRNDPTADALSGLSPWLHFGHISAQRCALEVQRFRGQHKASADAFCEEAIVRRELADNFCFYNEHYDSLKGLSSWAYQTLDAHRKDKRDPCYSLEELEKSLTYDDLWNSAQLQLVREGKMHGFLRMYWAKKILEWTATPEHALEYAILLNDKYSLDGRDPNGYVGCMWSIGGVHDMGWKERAIFGKVRYMNYQGCRRKFDVNAFVMRYGGKVHKKK</sequence>
<evidence type="ECO:0000313" key="18">
    <source>
        <dbReference type="EMBL" id="BAA05042.1"/>
    </source>
</evidence>
<dbReference type="PIR" id="S52047">
    <property type="entry name" value="S52047"/>
</dbReference>
<comment type="function">
    <text evidence="13">Involved in repair of UV radiation-induced DNA damage. Catalyzes the light-dependent monomerization (300-600 nm) of cyclobutyl pyrimidine dimers (in cis-syn configuration), which are formed between adjacent bases on the same DNA strand upon exposure to ultraviolet radiation.</text>
</comment>
<dbReference type="ExpressionAtlas" id="Q24443">
    <property type="expression patterns" value="baseline and differential"/>
</dbReference>
<dbReference type="SMR" id="Q24443"/>
<evidence type="ECO:0000256" key="7">
    <source>
        <dbReference type="ARBA" id="ARBA00022827"/>
    </source>
</evidence>
<evidence type="ECO:0000256" key="10">
    <source>
        <dbReference type="ARBA" id="ARBA00023239"/>
    </source>
</evidence>
<dbReference type="Gene3D" id="3.40.50.620">
    <property type="entry name" value="HUPs"/>
    <property type="match status" value="1"/>
</dbReference>
<dbReference type="VEuPathDB" id="VectorBase:FBgn0033229"/>
<comment type="cofactor">
    <cofactor evidence="1">
        <name>FAD</name>
        <dbReference type="ChEBI" id="CHEBI:57692"/>
    </cofactor>
</comment>
<dbReference type="PROSITE" id="PS01083">
    <property type="entry name" value="DNA_PHOTOLYASES_2_1"/>
    <property type="match status" value="1"/>
</dbReference>
<dbReference type="PROSITE" id="PS01084">
    <property type="entry name" value="DNA_PHOTOLYASES_2_2"/>
    <property type="match status" value="1"/>
</dbReference>
<dbReference type="Gene3D" id="1.10.579.10">
    <property type="entry name" value="DNA Cyclobutane Dipyrimidine Photolyase, subunit A, domain 3"/>
    <property type="match status" value="1"/>
</dbReference>
<gene>
    <name evidence="19" type="primary">phr</name>
    <name evidence="19" type="ORF">CG11205</name>
</gene>
<evidence type="ECO:0000256" key="3">
    <source>
        <dbReference type="ARBA" id="ARBA00013149"/>
    </source>
</evidence>
<keyword evidence="8" id="KW-0238">DNA-binding</keyword>
<keyword evidence="9" id="KW-0234">DNA repair</keyword>
<dbReference type="PANTHER" id="PTHR10211:SF0">
    <property type="entry name" value="DEOXYRIBODIPYRIMIDINE PHOTO-LYASE"/>
    <property type="match status" value="1"/>
</dbReference>
<dbReference type="SUPFAM" id="SSF48173">
    <property type="entry name" value="Cryptochrome/photolyase FAD-binding domain"/>
    <property type="match status" value="1"/>
</dbReference>
<keyword evidence="7" id="KW-0274">FAD</keyword>
<dbReference type="GO" id="GO:0003677">
    <property type="term" value="F:DNA binding"/>
    <property type="evidence" value="ECO:0007669"/>
    <property type="project" value="UniProtKB-KW"/>
</dbReference>
<dbReference type="InterPro" id="IPR052219">
    <property type="entry name" value="Photolyase_Class-2"/>
</dbReference>
<dbReference type="Gene3D" id="1.25.40.80">
    <property type="match status" value="1"/>
</dbReference>
<reference evidence="18" key="1">
    <citation type="journal article" date="1994" name="EMBO J.">
        <title>A new class of DNA photolyases present in various organisms including aplacental mammals.</title>
        <authorList>
            <person name="Yasui A."/>
            <person name="Eker A.P."/>
            <person name="Yasuhira S."/>
            <person name="Yajima H."/>
            <person name="Kobayashi T."/>
            <person name="Takao M."/>
            <person name="Oikawa A."/>
        </authorList>
    </citation>
    <scope>NUCLEOTIDE SEQUENCE</scope>
</reference>
<dbReference type="FunFam" id="3.40.50.620:FF:000110">
    <property type="entry name" value="Deoxyribodipyrimidine photolyase"/>
    <property type="match status" value="1"/>
</dbReference>
<feature type="domain" description="Photolyase/cryptochrome alpha/beta" evidence="17">
    <location>
        <begin position="200"/>
        <end position="332"/>
    </location>
</feature>
<comment type="catalytic activity">
    <reaction evidence="12">
        <text>cyclobutadipyrimidine (in DNA) = 2 pyrimidine residues (in DNA).</text>
        <dbReference type="EC" id="4.1.99.3"/>
    </reaction>
</comment>
<evidence type="ECO:0000256" key="13">
    <source>
        <dbReference type="ARBA" id="ARBA00059220"/>
    </source>
</evidence>
<keyword evidence="5" id="KW-0285">Flavoprotein</keyword>
<dbReference type="AlphaFoldDB" id="Q24443"/>
<evidence type="ECO:0000256" key="1">
    <source>
        <dbReference type="ARBA" id="ARBA00001974"/>
    </source>
</evidence>
<dbReference type="SUPFAM" id="SSF52425">
    <property type="entry name" value="Cryptochrome/photolyase, N-terminal domain"/>
    <property type="match status" value="1"/>
</dbReference>
<evidence type="ECO:0000256" key="14">
    <source>
        <dbReference type="ARBA" id="ARBA00083107"/>
    </source>
</evidence>
<feature type="region of interest" description="Disordered" evidence="16">
    <location>
        <begin position="109"/>
        <end position="144"/>
    </location>
</feature>
<dbReference type="PANTHER" id="PTHR10211">
    <property type="entry name" value="DEOXYRIBODIPYRIMIDINE PHOTOLYASE"/>
    <property type="match status" value="1"/>
</dbReference>
<dbReference type="InterPro" id="IPR006050">
    <property type="entry name" value="DNA_photolyase_N"/>
</dbReference>
<dbReference type="Bgee" id="FBgn0033229">
    <property type="expression patterns" value="Expressed in transmedullary neuron Tm5c (Drosophila) in brain and 197 other cell types or tissues"/>
</dbReference>
<feature type="coiled-coil region" evidence="15">
    <location>
        <begin position="3"/>
        <end position="30"/>
    </location>
</feature>
<evidence type="ECO:0000256" key="11">
    <source>
        <dbReference type="ARBA" id="ARBA00031671"/>
    </source>
</evidence>
<dbReference type="VEuPathDB" id="VectorBase:FBgn0003082"/>
<dbReference type="EC" id="4.1.99.3" evidence="3"/>
<dbReference type="GO" id="GO:0006281">
    <property type="term" value="P:DNA repair"/>
    <property type="evidence" value="ECO:0007669"/>
    <property type="project" value="UniProtKB-KW"/>
</dbReference>
<evidence type="ECO:0000256" key="16">
    <source>
        <dbReference type="SAM" id="MobiDB-lite"/>
    </source>
</evidence>
<dbReference type="PhylomeDB" id="Q24443"/>
<dbReference type="GO" id="GO:0003904">
    <property type="term" value="F:deoxyribodipyrimidine photo-lyase activity"/>
    <property type="evidence" value="ECO:0007669"/>
    <property type="project" value="UniProtKB-EC"/>
</dbReference>